<evidence type="ECO:0000256" key="4">
    <source>
        <dbReference type="ARBA" id="ARBA00022827"/>
    </source>
</evidence>
<reference evidence="10 11" key="1">
    <citation type="submission" date="2020-07" db="EMBL/GenBank/DDBJ databases">
        <title>Complete genome sequence of Mycolicibacterium litorale like strain isolated from cardiac implantable electronic device infection.</title>
        <authorList>
            <person name="Fukano H."/>
            <person name="Miyama H."/>
            <person name="Hoshino Y."/>
        </authorList>
    </citation>
    <scope>NUCLEOTIDE SEQUENCE [LARGE SCALE GENOMIC DNA]</scope>
    <source>
        <strain evidence="10 11">NIIDNTM18</strain>
    </source>
</reference>
<evidence type="ECO:0000256" key="2">
    <source>
        <dbReference type="ARBA" id="ARBA00009347"/>
    </source>
</evidence>
<dbReference type="Proteomes" id="UP000515734">
    <property type="component" value="Chromosome"/>
</dbReference>
<dbReference type="Gene3D" id="1.10.540.10">
    <property type="entry name" value="Acyl-CoA dehydrogenase/oxidase, N-terminal domain"/>
    <property type="match status" value="1"/>
</dbReference>
<sequence length="385" mass="43439">MSLDFDIGPAAARLRTELRELVKQHVPNDFLGAFTDDPADLEVAQRFCRLLAERELLCMAWPEEFGGRGGSIWEQTVVREEMWAHHEPRGAQYMGVNWVGPIIMRHGTDAQQRRHLPPIARGEVIWCQGFSEPEAGSDLASLRTTARRDGDGWLVNGQKIWTSYATMAQWCFLLARTSRGERKQQGLTIFLVPMDDPAIQVRPIRTMLGPHHLNEVFFDDLRVTDADVLGTVDEGWTVVGDVMAFERVGIARYARCERLLAAAPAVLADRWEDLPEELRGRWVRMLTHCRRARLMAYRIVELQSSGRIQPGDAAAYRIAVTKLDQDSAEVLMDIAAEVARDDSRAAWFLGEVGDHWRYSQAATVSSGSIEMQRILLSRAMLAAAR</sequence>
<comment type="similarity">
    <text evidence="2 6">Belongs to the acyl-CoA dehydrogenase family.</text>
</comment>
<dbReference type="InterPro" id="IPR009100">
    <property type="entry name" value="AcylCoA_DH/oxidase_NM_dom_sf"/>
</dbReference>
<feature type="domain" description="Acyl-CoA dehydrogenase/oxidase N-terminal" evidence="9">
    <location>
        <begin position="13"/>
        <end position="123"/>
    </location>
</feature>
<dbReference type="PANTHER" id="PTHR43292:SF3">
    <property type="entry name" value="ACYL-COA DEHYDROGENASE FADE29"/>
    <property type="match status" value="1"/>
</dbReference>
<keyword evidence="5 6" id="KW-0560">Oxidoreductase</keyword>
<dbReference type="Pfam" id="PF02770">
    <property type="entry name" value="Acyl-CoA_dh_M"/>
    <property type="match status" value="1"/>
</dbReference>
<feature type="domain" description="Acyl-CoA oxidase/dehydrogenase middle" evidence="8">
    <location>
        <begin position="127"/>
        <end position="220"/>
    </location>
</feature>
<accession>A0A6S6PBZ6</accession>
<dbReference type="SUPFAM" id="SSF47203">
    <property type="entry name" value="Acyl-CoA dehydrogenase C-terminal domain-like"/>
    <property type="match status" value="1"/>
</dbReference>
<feature type="domain" description="Acyl-CoA dehydrogenase/oxidase C-terminal" evidence="7">
    <location>
        <begin position="233"/>
        <end position="381"/>
    </location>
</feature>
<protein>
    <submittedName>
        <fullName evidence="10">Acyl-CoA dehydrogenase</fullName>
    </submittedName>
</protein>
<dbReference type="Gene3D" id="1.20.140.10">
    <property type="entry name" value="Butyryl-CoA Dehydrogenase, subunit A, domain 3"/>
    <property type="match status" value="1"/>
</dbReference>
<dbReference type="Pfam" id="PF02771">
    <property type="entry name" value="Acyl-CoA_dh_N"/>
    <property type="match status" value="1"/>
</dbReference>
<evidence type="ECO:0000256" key="6">
    <source>
        <dbReference type="RuleBase" id="RU362125"/>
    </source>
</evidence>
<dbReference type="InterPro" id="IPR037069">
    <property type="entry name" value="AcylCoA_DH/ox_N_sf"/>
</dbReference>
<evidence type="ECO:0000259" key="7">
    <source>
        <dbReference type="Pfam" id="PF00441"/>
    </source>
</evidence>
<comment type="cofactor">
    <cofactor evidence="1 6">
        <name>FAD</name>
        <dbReference type="ChEBI" id="CHEBI:57692"/>
    </cofactor>
</comment>
<evidence type="ECO:0000256" key="1">
    <source>
        <dbReference type="ARBA" id="ARBA00001974"/>
    </source>
</evidence>
<dbReference type="PANTHER" id="PTHR43292">
    <property type="entry name" value="ACYL-COA DEHYDROGENASE"/>
    <property type="match status" value="1"/>
</dbReference>
<dbReference type="Gene3D" id="2.40.110.10">
    <property type="entry name" value="Butyryl-CoA Dehydrogenase, subunit A, domain 2"/>
    <property type="match status" value="1"/>
</dbReference>
<dbReference type="FunFam" id="2.40.110.10:FF:000011">
    <property type="entry name" value="Acyl-CoA dehydrogenase FadE34"/>
    <property type="match status" value="1"/>
</dbReference>
<gene>
    <name evidence="10" type="ORF">NIIDNTM18_44250</name>
</gene>
<keyword evidence="3 6" id="KW-0285">Flavoprotein</keyword>
<evidence type="ECO:0000256" key="3">
    <source>
        <dbReference type="ARBA" id="ARBA00022630"/>
    </source>
</evidence>
<dbReference type="InterPro" id="IPR046373">
    <property type="entry name" value="Acyl-CoA_Oxase/DH_mid-dom_sf"/>
</dbReference>
<name>A0A6S6PBZ6_9MYCO</name>
<evidence type="ECO:0000259" key="9">
    <source>
        <dbReference type="Pfam" id="PF02771"/>
    </source>
</evidence>
<dbReference type="SUPFAM" id="SSF56645">
    <property type="entry name" value="Acyl-CoA dehydrogenase NM domain-like"/>
    <property type="match status" value="1"/>
</dbReference>
<proteinExistence type="inferred from homology"/>
<dbReference type="EMBL" id="AP023287">
    <property type="protein sequence ID" value="BCI55147.1"/>
    <property type="molecule type" value="Genomic_DNA"/>
</dbReference>
<dbReference type="Pfam" id="PF00441">
    <property type="entry name" value="Acyl-CoA_dh_1"/>
    <property type="match status" value="1"/>
</dbReference>
<dbReference type="GO" id="GO:0050660">
    <property type="term" value="F:flavin adenine dinucleotide binding"/>
    <property type="evidence" value="ECO:0007669"/>
    <property type="project" value="InterPro"/>
</dbReference>
<evidence type="ECO:0000259" key="8">
    <source>
        <dbReference type="Pfam" id="PF02770"/>
    </source>
</evidence>
<dbReference type="InterPro" id="IPR006091">
    <property type="entry name" value="Acyl-CoA_Oxase/DH_mid-dom"/>
</dbReference>
<dbReference type="InterPro" id="IPR036250">
    <property type="entry name" value="AcylCo_DH-like_C"/>
</dbReference>
<dbReference type="InterPro" id="IPR009075">
    <property type="entry name" value="AcylCo_DH/oxidase_C"/>
</dbReference>
<keyword evidence="4 6" id="KW-0274">FAD</keyword>
<dbReference type="GO" id="GO:0016627">
    <property type="term" value="F:oxidoreductase activity, acting on the CH-CH group of donors"/>
    <property type="evidence" value="ECO:0007669"/>
    <property type="project" value="InterPro"/>
</dbReference>
<dbReference type="AlphaFoldDB" id="A0A6S6PBZ6"/>
<evidence type="ECO:0000256" key="5">
    <source>
        <dbReference type="ARBA" id="ARBA00023002"/>
    </source>
</evidence>
<dbReference type="RefSeq" id="WP_185292887.1">
    <property type="nucleotide sequence ID" value="NZ_AP023287.1"/>
</dbReference>
<evidence type="ECO:0000313" key="11">
    <source>
        <dbReference type="Proteomes" id="UP000515734"/>
    </source>
</evidence>
<evidence type="ECO:0000313" key="10">
    <source>
        <dbReference type="EMBL" id="BCI55147.1"/>
    </source>
</evidence>
<dbReference type="InterPro" id="IPR013786">
    <property type="entry name" value="AcylCoA_DH/ox_N"/>
</dbReference>
<dbReference type="GO" id="GO:0005886">
    <property type="term" value="C:plasma membrane"/>
    <property type="evidence" value="ECO:0007669"/>
    <property type="project" value="TreeGrafter"/>
</dbReference>
<organism evidence="10 11">
    <name type="scientific">Mycolicibacterium litorale</name>
    <dbReference type="NCBI Taxonomy" id="758802"/>
    <lineage>
        <taxon>Bacteria</taxon>
        <taxon>Bacillati</taxon>
        <taxon>Actinomycetota</taxon>
        <taxon>Actinomycetes</taxon>
        <taxon>Mycobacteriales</taxon>
        <taxon>Mycobacteriaceae</taxon>
        <taxon>Mycolicibacterium</taxon>
    </lineage>
</organism>
<dbReference type="InterPro" id="IPR052161">
    <property type="entry name" value="Mycobact_Acyl-CoA_DH"/>
</dbReference>